<protein>
    <submittedName>
        <fullName evidence="2">Uncharacterized protein</fullName>
    </submittedName>
</protein>
<feature type="compositionally biased region" description="Polar residues" evidence="1">
    <location>
        <begin position="129"/>
        <end position="138"/>
    </location>
</feature>
<gene>
    <name evidence="2" type="ORF">RND71_028360</name>
</gene>
<reference evidence="2" key="1">
    <citation type="submission" date="2023-12" db="EMBL/GenBank/DDBJ databases">
        <title>Genome assembly of Anisodus tanguticus.</title>
        <authorList>
            <person name="Wang Y.-J."/>
        </authorList>
    </citation>
    <scope>NUCLEOTIDE SEQUENCE</scope>
    <source>
        <strain evidence="2">KB-2021</strain>
        <tissue evidence="2">Leaf</tissue>
    </source>
</reference>
<organism evidence="2 3">
    <name type="scientific">Anisodus tanguticus</name>
    <dbReference type="NCBI Taxonomy" id="243964"/>
    <lineage>
        <taxon>Eukaryota</taxon>
        <taxon>Viridiplantae</taxon>
        <taxon>Streptophyta</taxon>
        <taxon>Embryophyta</taxon>
        <taxon>Tracheophyta</taxon>
        <taxon>Spermatophyta</taxon>
        <taxon>Magnoliopsida</taxon>
        <taxon>eudicotyledons</taxon>
        <taxon>Gunneridae</taxon>
        <taxon>Pentapetalae</taxon>
        <taxon>asterids</taxon>
        <taxon>lamiids</taxon>
        <taxon>Solanales</taxon>
        <taxon>Solanaceae</taxon>
        <taxon>Solanoideae</taxon>
        <taxon>Hyoscyameae</taxon>
        <taxon>Anisodus</taxon>
    </lineage>
</organism>
<accession>A0AAE1RKX9</accession>
<proteinExistence type="predicted"/>
<dbReference type="Proteomes" id="UP001291623">
    <property type="component" value="Unassembled WGS sequence"/>
</dbReference>
<keyword evidence="3" id="KW-1185">Reference proteome</keyword>
<dbReference type="AlphaFoldDB" id="A0AAE1RKX9"/>
<feature type="region of interest" description="Disordered" evidence="1">
    <location>
        <begin position="128"/>
        <end position="176"/>
    </location>
</feature>
<dbReference type="EMBL" id="JAVYJV010000015">
    <property type="protein sequence ID" value="KAK4352842.1"/>
    <property type="molecule type" value="Genomic_DNA"/>
</dbReference>
<sequence length="214" mass="23894">MENQEHSAINPVNSVEKEGKSVPGWVEYFQDVGRKIGYALEGVVDIVISENGSREGRHMRLKKDILKSDQFGAWLRAENYTLLFENSRRQRVNNYNNKSTMARNNKSKLGEGQTSEGVGKHALILEEGANSTDTQPGLETNEPHVTEKNRSKGKTIMGLDGENDTVLPKDVESNNSVPMNATNYEIRHQHSSGGVHGIRYDHNMDTRCRIAATA</sequence>
<feature type="compositionally biased region" description="Basic and acidic residues" evidence="1">
    <location>
        <begin position="141"/>
        <end position="150"/>
    </location>
</feature>
<evidence type="ECO:0000313" key="3">
    <source>
        <dbReference type="Proteomes" id="UP001291623"/>
    </source>
</evidence>
<name>A0AAE1RKX9_9SOLA</name>
<evidence type="ECO:0000313" key="2">
    <source>
        <dbReference type="EMBL" id="KAK4352842.1"/>
    </source>
</evidence>
<evidence type="ECO:0000256" key="1">
    <source>
        <dbReference type="SAM" id="MobiDB-lite"/>
    </source>
</evidence>
<comment type="caution">
    <text evidence="2">The sequence shown here is derived from an EMBL/GenBank/DDBJ whole genome shotgun (WGS) entry which is preliminary data.</text>
</comment>